<reference evidence="1" key="1">
    <citation type="submission" date="2017-04" db="EMBL/GenBank/DDBJ databases">
        <authorList>
            <person name="Varghese N."/>
            <person name="Submissions S."/>
        </authorList>
    </citation>
    <scope>NUCLEOTIDE SEQUENCE</scope>
    <source>
        <strain evidence="1">WTE2008</strain>
    </source>
</reference>
<evidence type="ECO:0000313" key="2">
    <source>
        <dbReference type="Proteomes" id="UP000192328"/>
    </source>
</evidence>
<accession>A0AC61PI37</accession>
<gene>
    <name evidence="1" type="ORF">SAMN06297397_0461</name>
</gene>
<sequence length="174" mass="19555">MTGTVWQKTWVRLLTTILTIGIMTMIFAFSMENAEQSDLRSGAFSRTVISILHPDYEQMETVQQKELYDSIQHAVRKTAHFTEYLLLGFMLRLCLESWFGSRMKKLSPLALIGFGAGTAYACSDEMHQLAIEGRSGQWTDVLVDGSGVLAGVMLATLLIRRMNRKDALRKTAEA</sequence>
<protein>
    <submittedName>
        <fullName evidence="1">VanZ like family protein</fullName>
    </submittedName>
</protein>
<evidence type="ECO:0000313" key="1">
    <source>
        <dbReference type="EMBL" id="SMC38351.1"/>
    </source>
</evidence>
<organism evidence="1 2">
    <name type="scientific">Aristaeella lactis</name>
    <dbReference type="NCBI Taxonomy" id="3046383"/>
    <lineage>
        <taxon>Bacteria</taxon>
        <taxon>Bacillati</taxon>
        <taxon>Bacillota</taxon>
        <taxon>Clostridia</taxon>
        <taxon>Eubacteriales</taxon>
        <taxon>Aristaeellaceae</taxon>
        <taxon>Aristaeella</taxon>
    </lineage>
</organism>
<comment type="caution">
    <text evidence="1">The sequence shown here is derived from an EMBL/GenBank/DDBJ whole genome shotgun (WGS) entry which is preliminary data.</text>
</comment>
<proteinExistence type="predicted"/>
<name>A0AC61PI37_9FIRM</name>
<dbReference type="Proteomes" id="UP000192328">
    <property type="component" value="Unassembled WGS sequence"/>
</dbReference>
<keyword evidence="2" id="KW-1185">Reference proteome</keyword>
<dbReference type="EMBL" id="FWXZ01000001">
    <property type="protein sequence ID" value="SMC38351.1"/>
    <property type="molecule type" value="Genomic_DNA"/>
</dbReference>